<dbReference type="PANTHER" id="PTHR42939">
    <property type="entry name" value="ABC TRANSPORTER ATP-BINDING PROTEIN ALBC-RELATED"/>
    <property type="match status" value="1"/>
</dbReference>
<dbReference type="GeneID" id="98569309"/>
<dbReference type="Pfam" id="PF00005">
    <property type="entry name" value="ABC_tran"/>
    <property type="match status" value="1"/>
</dbReference>
<dbReference type="InterPro" id="IPR003593">
    <property type="entry name" value="AAA+_ATPase"/>
</dbReference>
<dbReference type="Proteomes" id="UP000287239">
    <property type="component" value="Unassembled WGS sequence"/>
</dbReference>
<evidence type="ECO:0000313" key="6">
    <source>
        <dbReference type="Proteomes" id="UP000287239"/>
    </source>
</evidence>
<sequence>MNLELKDVQVRLGKQLILNQLRLEVPQGEILGLMAPNGTGKTTLFRAIANLIGCQEGTIEINGYQSKEREKYFQQLFFLENNESLMTNLTPETNLAYVKKMWQSPLEVRDVINRLGMEKYRKKPVKHLSLGMKQHLLIGMYLISDAPVLLFDEPLNGLDLGSVELVNSLFQRLHQQGKTVMITSHNLHHLQKVCQRVIFMKDKKISHSTTNLQIISEIYRELYMIKEGE</sequence>
<dbReference type="InterPro" id="IPR027417">
    <property type="entry name" value="P-loop_NTPase"/>
</dbReference>
<evidence type="ECO:0000256" key="2">
    <source>
        <dbReference type="ARBA" id="ARBA00022741"/>
    </source>
</evidence>
<dbReference type="SMART" id="SM00382">
    <property type="entry name" value="AAA"/>
    <property type="match status" value="1"/>
</dbReference>
<dbReference type="InterPro" id="IPR051782">
    <property type="entry name" value="ABC_Transporter_VariousFunc"/>
</dbReference>
<proteinExistence type="predicted"/>
<protein>
    <recommendedName>
        <fullName evidence="4">ABC transporter domain-containing protein</fullName>
    </recommendedName>
</protein>
<dbReference type="SUPFAM" id="SSF52540">
    <property type="entry name" value="P-loop containing nucleoside triphosphate hydrolases"/>
    <property type="match status" value="1"/>
</dbReference>
<dbReference type="PROSITE" id="PS50893">
    <property type="entry name" value="ABC_TRANSPORTER_2"/>
    <property type="match status" value="1"/>
</dbReference>
<evidence type="ECO:0000313" key="5">
    <source>
        <dbReference type="EMBL" id="RST92410.1"/>
    </source>
</evidence>
<gene>
    <name evidence="5" type="ORF">CBF35_13235</name>
</gene>
<keyword evidence="6" id="KW-1185">Reference proteome</keyword>
<reference evidence="5 6" key="1">
    <citation type="submission" date="2017-05" db="EMBL/GenBank/DDBJ databases">
        <title>Vagococcus spp. assemblies.</title>
        <authorList>
            <person name="Gulvik C.A."/>
        </authorList>
    </citation>
    <scope>NUCLEOTIDE SEQUENCE [LARGE SCALE GENOMIC DNA]</scope>
    <source>
        <strain evidence="5 6">NCFB 2777</strain>
    </source>
</reference>
<feature type="domain" description="ABC transporter" evidence="4">
    <location>
        <begin position="3"/>
        <end position="227"/>
    </location>
</feature>
<dbReference type="GO" id="GO:0005524">
    <property type="term" value="F:ATP binding"/>
    <property type="evidence" value="ECO:0007669"/>
    <property type="project" value="UniProtKB-KW"/>
</dbReference>
<organism evidence="5 6">
    <name type="scientific">Vagococcus salmoninarum</name>
    <dbReference type="NCBI Taxonomy" id="2739"/>
    <lineage>
        <taxon>Bacteria</taxon>
        <taxon>Bacillati</taxon>
        <taxon>Bacillota</taxon>
        <taxon>Bacilli</taxon>
        <taxon>Lactobacillales</taxon>
        <taxon>Enterococcaceae</taxon>
        <taxon>Vagococcus</taxon>
    </lineage>
</organism>
<evidence type="ECO:0000259" key="4">
    <source>
        <dbReference type="PROSITE" id="PS50893"/>
    </source>
</evidence>
<dbReference type="OrthoDB" id="2365508at2"/>
<evidence type="ECO:0000256" key="3">
    <source>
        <dbReference type="ARBA" id="ARBA00022840"/>
    </source>
</evidence>
<keyword evidence="2" id="KW-0547">Nucleotide-binding</keyword>
<dbReference type="AlphaFoldDB" id="A0A429ZFF4"/>
<name>A0A429ZFF4_9ENTE</name>
<dbReference type="CDD" id="cd03230">
    <property type="entry name" value="ABC_DR_subfamily_A"/>
    <property type="match status" value="1"/>
</dbReference>
<dbReference type="Gene3D" id="3.40.50.300">
    <property type="entry name" value="P-loop containing nucleotide triphosphate hydrolases"/>
    <property type="match status" value="1"/>
</dbReference>
<dbReference type="GO" id="GO:0016887">
    <property type="term" value="F:ATP hydrolysis activity"/>
    <property type="evidence" value="ECO:0007669"/>
    <property type="project" value="InterPro"/>
</dbReference>
<keyword evidence="3" id="KW-0067">ATP-binding</keyword>
<keyword evidence="1" id="KW-0813">Transport</keyword>
<dbReference type="PANTHER" id="PTHR42939:SF1">
    <property type="entry name" value="ABC TRANSPORTER ATP-BINDING PROTEIN ALBC-RELATED"/>
    <property type="match status" value="1"/>
</dbReference>
<dbReference type="EMBL" id="NGJU01000023">
    <property type="protein sequence ID" value="RST92410.1"/>
    <property type="molecule type" value="Genomic_DNA"/>
</dbReference>
<dbReference type="RefSeq" id="WP_126781921.1">
    <property type="nucleotide sequence ID" value="NZ_NGJU01000023.1"/>
</dbReference>
<evidence type="ECO:0000256" key="1">
    <source>
        <dbReference type="ARBA" id="ARBA00022448"/>
    </source>
</evidence>
<accession>A0A429ZFF4</accession>
<comment type="caution">
    <text evidence="5">The sequence shown here is derived from an EMBL/GenBank/DDBJ whole genome shotgun (WGS) entry which is preliminary data.</text>
</comment>
<dbReference type="InterPro" id="IPR003439">
    <property type="entry name" value="ABC_transporter-like_ATP-bd"/>
</dbReference>